<feature type="domain" description="Fibronectin type-III" evidence="4">
    <location>
        <begin position="284"/>
        <end position="372"/>
    </location>
</feature>
<dbReference type="PANTHER" id="PTHR22953">
    <property type="entry name" value="ACID PHOSPHATASE RELATED"/>
    <property type="match status" value="1"/>
</dbReference>
<dbReference type="EMBL" id="CP053452">
    <property type="protein sequence ID" value="QJW96623.1"/>
    <property type="molecule type" value="Genomic_DNA"/>
</dbReference>
<dbReference type="SUPFAM" id="SSF49899">
    <property type="entry name" value="Concanavalin A-like lectins/glucanases"/>
    <property type="match status" value="1"/>
</dbReference>
<dbReference type="InterPro" id="IPR039331">
    <property type="entry name" value="PAPs-like"/>
</dbReference>
<dbReference type="Gene3D" id="2.60.40.10">
    <property type="entry name" value="Immunoglobulins"/>
    <property type="match status" value="1"/>
</dbReference>
<protein>
    <recommendedName>
        <fullName evidence="4">Fibronectin type-III domain-containing protein</fullName>
    </recommendedName>
</protein>
<dbReference type="InterPro" id="IPR029052">
    <property type="entry name" value="Metallo-depent_PP-like"/>
</dbReference>
<keyword evidence="2" id="KW-1015">Disulfide bond</keyword>
<dbReference type="KEGG" id="ftj:FTUN_4180"/>
<proteinExistence type="predicted"/>
<evidence type="ECO:0000256" key="3">
    <source>
        <dbReference type="SAM" id="Phobius"/>
    </source>
</evidence>
<evidence type="ECO:0000313" key="5">
    <source>
        <dbReference type="EMBL" id="QJW96623.1"/>
    </source>
</evidence>
<gene>
    <name evidence="5" type="ORF">FTUN_4180</name>
</gene>
<dbReference type="Proteomes" id="UP000503447">
    <property type="component" value="Chromosome"/>
</dbReference>
<evidence type="ECO:0000256" key="2">
    <source>
        <dbReference type="ARBA" id="ARBA00023157"/>
    </source>
</evidence>
<sequence length="642" mass="71636">MAKTQNGDRGNPRDGRPRAWAKVVGSAACVVAVLAVALVRNGPTSAAPRPDLKPTAHWVFDTEGVTGKTVADRAGKLPGTLLGTPKVVTDAPTPHLHLTGPADGVMVKEKTSPGAAYLPKDALSMVAWVRIDEPTEWGGILGCFQDSAPTKHGFVLGFNKKSFFFGLATKATEKMTYLESKTPYARGKWYHVAAVYDGKQMRLYVNGQLDATGNEQSGPVLHAKTAPLVVGRYTDDNEDYPMQGALKEVLLCAHAVPPEQVFHHFEVDQKLTEAPSAMPDGLRFVVEPYLQYVTRTGITIMWEADAPATAVVEYGDTYPPKQQVKVEKPDVMGEVPLTGLEPNTKYFYRVVCTDAEGRKLESKPLTFMTAPGPTDAFSFTIIGDTQRNPVVTGKVAKLMWERRPNFVMHCGDVVDDGASKAQWTGDLFKPCNELFGRVAVFPCIGNHEKDHPHYYKYFALPKPEYYYSYTYGNAEFFVLDTNSKRNLKPDGEQYKWLERALAASTAKWKFCYHHHPAYCSDDDDYGNTWKGSSTYGDVRVRHFVTLYEKYKVDVVFNGHVHVYERTWPIRAGKVDQKDGVVYVTSGGGGGSLENFAPTPPFFKQEFRSDYHFCYVTMYNGTFNLKAFDVEGRLFDQFTLKKE</sequence>
<reference evidence="6" key="1">
    <citation type="submission" date="2020-05" db="EMBL/GenBank/DDBJ databases">
        <title>Frigoriglobus tundricola gen. nov., sp. nov., a psychrotolerant cellulolytic planctomycete of the family Gemmataceae with two divergent copies of 16S rRNA gene.</title>
        <authorList>
            <person name="Kulichevskaya I.S."/>
            <person name="Ivanova A.A."/>
            <person name="Naumoff D.G."/>
            <person name="Beletsky A.V."/>
            <person name="Rijpstra W.I.C."/>
            <person name="Sinninghe Damste J.S."/>
            <person name="Mardanov A.V."/>
            <person name="Ravin N.V."/>
            <person name="Dedysh S.N."/>
        </authorList>
    </citation>
    <scope>NUCLEOTIDE SEQUENCE [LARGE SCALE GENOMIC DNA]</scope>
    <source>
        <strain evidence="6">PL17</strain>
    </source>
</reference>
<keyword evidence="3" id="KW-1133">Transmembrane helix</keyword>
<dbReference type="SMART" id="SM00060">
    <property type="entry name" value="FN3"/>
    <property type="match status" value="1"/>
</dbReference>
<dbReference type="Pfam" id="PF13385">
    <property type="entry name" value="Laminin_G_3"/>
    <property type="match status" value="1"/>
</dbReference>
<dbReference type="InterPro" id="IPR003961">
    <property type="entry name" value="FN3_dom"/>
</dbReference>
<dbReference type="RefSeq" id="WP_171472166.1">
    <property type="nucleotide sequence ID" value="NZ_CP053452.2"/>
</dbReference>
<dbReference type="AlphaFoldDB" id="A0A6M5YTH2"/>
<dbReference type="InterPro" id="IPR036116">
    <property type="entry name" value="FN3_sf"/>
</dbReference>
<keyword evidence="3" id="KW-0472">Membrane</keyword>
<dbReference type="InterPro" id="IPR013320">
    <property type="entry name" value="ConA-like_dom_sf"/>
</dbReference>
<dbReference type="PANTHER" id="PTHR22953:SF153">
    <property type="entry name" value="PURPLE ACID PHOSPHATASE"/>
    <property type="match status" value="1"/>
</dbReference>
<keyword evidence="3" id="KW-0812">Transmembrane</keyword>
<evidence type="ECO:0000259" key="4">
    <source>
        <dbReference type="PROSITE" id="PS50853"/>
    </source>
</evidence>
<keyword evidence="6" id="KW-1185">Reference proteome</keyword>
<dbReference type="SUPFAM" id="SSF56300">
    <property type="entry name" value="Metallo-dependent phosphatases"/>
    <property type="match status" value="1"/>
</dbReference>
<dbReference type="Gene3D" id="2.60.120.200">
    <property type="match status" value="1"/>
</dbReference>
<organism evidence="5 6">
    <name type="scientific">Frigoriglobus tundricola</name>
    <dbReference type="NCBI Taxonomy" id="2774151"/>
    <lineage>
        <taxon>Bacteria</taxon>
        <taxon>Pseudomonadati</taxon>
        <taxon>Planctomycetota</taxon>
        <taxon>Planctomycetia</taxon>
        <taxon>Gemmatales</taxon>
        <taxon>Gemmataceae</taxon>
        <taxon>Frigoriglobus</taxon>
    </lineage>
</organism>
<dbReference type="SMART" id="SM00560">
    <property type="entry name" value="LamGL"/>
    <property type="match status" value="1"/>
</dbReference>
<dbReference type="InterPro" id="IPR006558">
    <property type="entry name" value="LamG-like"/>
</dbReference>
<keyword evidence="1" id="KW-0732">Signal</keyword>
<evidence type="ECO:0000256" key="1">
    <source>
        <dbReference type="ARBA" id="ARBA00022729"/>
    </source>
</evidence>
<dbReference type="SUPFAM" id="SSF49265">
    <property type="entry name" value="Fibronectin type III"/>
    <property type="match status" value="1"/>
</dbReference>
<accession>A0A6M5YTH2</accession>
<dbReference type="GO" id="GO:0003993">
    <property type="term" value="F:acid phosphatase activity"/>
    <property type="evidence" value="ECO:0007669"/>
    <property type="project" value="InterPro"/>
</dbReference>
<dbReference type="CDD" id="cd00063">
    <property type="entry name" value="FN3"/>
    <property type="match status" value="1"/>
</dbReference>
<dbReference type="InterPro" id="IPR004843">
    <property type="entry name" value="Calcineurin-like_PHP"/>
</dbReference>
<evidence type="ECO:0000313" key="6">
    <source>
        <dbReference type="Proteomes" id="UP000503447"/>
    </source>
</evidence>
<dbReference type="Gene3D" id="3.60.21.10">
    <property type="match status" value="1"/>
</dbReference>
<feature type="transmembrane region" description="Helical" evidence="3">
    <location>
        <begin position="20"/>
        <end position="39"/>
    </location>
</feature>
<name>A0A6M5YTH2_9BACT</name>
<dbReference type="Pfam" id="PF00149">
    <property type="entry name" value="Metallophos"/>
    <property type="match status" value="1"/>
</dbReference>
<dbReference type="InterPro" id="IPR013783">
    <property type="entry name" value="Ig-like_fold"/>
</dbReference>
<dbReference type="PROSITE" id="PS50853">
    <property type="entry name" value="FN3"/>
    <property type="match status" value="1"/>
</dbReference>